<dbReference type="Gene3D" id="3.40.50.150">
    <property type="entry name" value="Vaccinia Virus protein VP39"/>
    <property type="match status" value="1"/>
</dbReference>
<name>A0AAW6HRI9_9MOLU</name>
<dbReference type="InterPro" id="IPR029063">
    <property type="entry name" value="SAM-dependent_MTases_sf"/>
</dbReference>
<dbReference type="RefSeq" id="WP_272404103.1">
    <property type="nucleotide sequence ID" value="NZ_JAJHZP010000018.1"/>
</dbReference>
<reference evidence="6" key="1">
    <citation type="submission" date="2021-11" db="EMBL/GenBank/DDBJ databases">
        <title>Description of Mycoplasma bradburyaesp. nov.from sea birds: a tribute to a great mycoplasmologist.</title>
        <authorList>
            <person name="Ramirez A.S."/>
            <person name="Poveda C."/>
            <person name="Suarez-Perez A."/>
            <person name="Rosales R.S."/>
            <person name="Dijkman R."/>
            <person name="Feberwee A."/>
            <person name="Spergser J."/>
            <person name="Szostak M.P."/>
            <person name="Ressel L."/>
            <person name="Calabuig P."/>
            <person name="Catania S."/>
            <person name="Gobbo F."/>
            <person name="Timofte D."/>
            <person name="Poveda J.B."/>
        </authorList>
    </citation>
    <scope>NUCLEOTIDE SEQUENCE</scope>
    <source>
        <strain evidence="6">T264</strain>
    </source>
</reference>
<evidence type="ECO:0000256" key="1">
    <source>
        <dbReference type="ARBA" id="ARBA00006594"/>
    </source>
</evidence>
<dbReference type="GO" id="GO:0008170">
    <property type="term" value="F:N-methyltransferase activity"/>
    <property type="evidence" value="ECO:0007669"/>
    <property type="project" value="InterPro"/>
</dbReference>
<keyword evidence="2" id="KW-0489">Methyltransferase</keyword>
<evidence type="ECO:0000256" key="2">
    <source>
        <dbReference type="ARBA" id="ARBA00022603"/>
    </source>
</evidence>
<comment type="caution">
    <text evidence="6">The sequence shown here is derived from an EMBL/GenBank/DDBJ whole genome shotgun (WGS) entry which is preliminary data.</text>
</comment>
<dbReference type="GO" id="GO:0032259">
    <property type="term" value="P:methylation"/>
    <property type="evidence" value="ECO:0007669"/>
    <property type="project" value="UniProtKB-KW"/>
</dbReference>
<dbReference type="InterPro" id="IPR002941">
    <property type="entry name" value="DNA_methylase_N4/N6"/>
</dbReference>
<dbReference type="PIRSF" id="PIRSF015855">
    <property type="entry name" value="TypeIII_Mtase_mKpnI"/>
    <property type="match status" value="1"/>
</dbReference>
<dbReference type="AlphaFoldDB" id="A0AAW6HRI9"/>
<evidence type="ECO:0000259" key="5">
    <source>
        <dbReference type="Pfam" id="PF01555"/>
    </source>
</evidence>
<evidence type="ECO:0000313" key="7">
    <source>
        <dbReference type="Proteomes" id="UP001216384"/>
    </source>
</evidence>
<accession>A0AAW6HRI9</accession>
<evidence type="ECO:0000256" key="4">
    <source>
        <dbReference type="ARBA" id="ARBA00022691"/>
    </source>
</evidence>
<dbReference type="PRINTS" id="PR00506">
    <property type="entry name" value="D21N6MTFRASE"/>
</dbReference>
<evidence type="ECO:0000256" key="3">
    <source>
        <dbReference type="ARBA" id="ARBA00022679"/>
    </source>
</evidence>
<dbReference type="PROSITE" id="PS00092">
    <property type="entry name" value="N6_MTASE"/>
    <property type="match status" value="1"/>
</dbReference>
<dbReference type="InterPro" id="IPR002295">
    <property type="entry name" value="N4/N6-MTase_EcoPI_Mod-like"/>
</dbReference>
<dbReference type="EMBL" id="JAJHZP010000018">
    <property type="protein sequence ID" value="MDC4183740.1"/>
    <property type="molecule type" value="Genomic_DNA"/>
</dbReference>
<dbReference type="SUPFAM" id="SSF53335">
    <property type="entry name" value="S-adenosyl-L-methionine-dependent methyltransferases"/>
    <property type="match status" value="1"/>
</dbReference>
<dbReference type="InterPro" id="IPR002052">
    <property type="entry name" value="DNA_methylase_N6_adenine_CS"/>
</dbReference>
<dbReference type="Pfam" id="PF01555">
    <property type="entry name" value="N6_N4_Mtase"/>
    <property type="match status" value="2"/>
</dbReference>
<keyword evidence="3" id="KW-0808">Transferase</keyword>
<evidence type="ECO:0000313" key="6">
    <source>
        <dbReference type="EMBL" id="MDC4183740.1"/>
    </source>
</evidence>
<dbReference type="Proteomes" id="UP001216384">
    <property type="component" value="Unassembled WGS sequence"/>
</dbReference>
<sequence>MINKEQILNEYYSKLDEISTSSLNNDQKQLIKDILKALINQENCDEEKFVNAYQLLIKRVKTGFVFDIAPNANNTTYTYLSKNEDKSVKGKMSYKNTLIIGENYDALKSLIFIENQRERESNNYLYDVIYIDPPYNTEHAAKDGNGVADDKENKENKKFIYRDKFSRNGWLNMMQERLVLARKLLKEDGVIFVSIDDNEQAYLKVLMDDVFGEENFVANITWIKKVGPGSNTSTIHKIVSNCEYILVYSKNLTISNFNYKKHDQEKLKKLGYTNKDKYFEERGAYKLTDLFRPSSSGSFKYQESLDYPIKAPDGSDFYLHVNLIKPKSGCYTWSKDTFDKGNELGFIEIKKNNSGYWQAYRKQYQYVKFSPKDEKIIYEVAGQDYENYIDEKIFSQKGGSEMIEIFSDKNIFAFPKPVDLIKYLLNICANKNARVLDFFAGSGTTAHAVMQLNCEDGGNRTFTLVTNNENNIGYGITYERLYRITQGKGTNNETFKWLDENKPYDIGFDLYDVQQIDLSISSKNNIKEFESNVVKMLKNFGLEKPEEIELIKLRALKSLSNN</sequence>
<gene>
    <name evidence="6" type="ORF">LNO71_03780</name>
</gene>
<organism evidence="6 7">
    <name type="scientific">Mycoplasma bradburyae</name>
    <dbReference type="NCBI Taxonomy" id="2963128"/>
    <lineage>
        <taxon>Bacteria</taxon>
        <taxon>Bacillati</taxon>
        <taxon>Mycoplasmatota</taxon>
        <taxon>Mollicutes</taxon>
        <taxon>Mycoplasmataceae</taxon>
        <taxon>Mycoplasma</taxon>
    </lineage>
</organism>
<feature type="domain" description="DNA methylase N-4/N-6" evidence="5">
    <location>
        <begin position="299"/>
        <end position="454"/>
    </location>
</feature>
<proteinExistence type="inferred from homology"/>
<protein>
    <submittedName>
        <fullName evidence="6">Site-specific DNA-methyltransferase</fullName>
    </submittedName>
</protein>
<feature type="domain" description="DNA methylase N-4/N-6" evidence="5">
    <location>
        <begin position="127"/>
        <end position="274"/>
    </location>
</feature>
<dbReference type="GO" id="GO:0003677">
    <property type="term" value="F:DNA binding"/>
    <property type="evidence" value="ECO:0007669"/>
    <property type="project" value="InterPro"/>
</dbReference>
<comment type="similarity">
    <text evidence="1">Belongs to the N(4)/N(6)-methyltransferase family.</text>
</comment>
<keyword evidence="4" id="KW-0949">S-adenosyl-L-methionine</keyword>